<protein>
    <submittedName>
        <fullName evidence="2">Uncharacterized protein</fullName>
    </submittedName>
</protein>
<organism evidence="2 3">
    <name type="scientific">Caerostris extrusa</name>
    <name type="common">Bark spider</name>
    <name type="synonym">Caerostris bankana</name>
    <dbReference type="NCBI Taxonomy" id="172846"/>
    <lineage>
        <taxon>Eukaryota</taxon>
        <taxon>Metazoa</taxon>
        <taxon>Ecdysozoa</taxon>
        <taxon>Arthropoda</taxon>
        <taxon>Chelicerata</taxon>
        <taxon>Arachnida</taxon>
        <taxon>Araneae</taxon>
        <taxon>Araneomorphae</taxon>
        <taxon>Entelegynae</taxon>
        <taxon>Araneoidea</taxon>
        <taxon>Araneidae</taxon>
        <taxon>Caerostris</taxon>
    </lineage>
</organism>
<comment type="caution">
    <text evidence="2">The sequence shown here is derived from an EMBL/GenBank/DDBJ whole genome shotgun (WGS) entry which is preliminary data.</text>
</comment>
<gene>
    <name evidence="2" type="ORF">CEXT_229041</name>
</gene>
<keyword evidence="3" id="KW-1185">Reference proteome</keyword>
<feature type="region of interest" description="Disordered" evidence="1">
    <location>
        <begin position="1"/>
        <end position="20"/>
    </location>
</feature>
<reference evidence="2 3" key="1">
    <citation type="submission" date="2021-06" db="EMBL/GenBank/DDBJ databases">
        <title>Caerostris extrusa draft genome.</title>
        <authorList>
            <person name="Kono N."/>
            <person name="Arakawa K."/>
        </authorList>
    </citation>
    <scope>NUCLEOTIDE SEQUENCE [LARGE SCALE GENOMIC DNA]</scope>
</reference>
<evidence type="ECO:0000313" key="2">
    <source>
        <dbReference type="EMBL" id="GIY67641.1"/>
    </source>
</evidence>
<evidence type="ECO:0000313" key="3">
    <source>
        <dbReference type="Proteomes" id="UP001054945"/>
    </source>
</evidence>
<dbReference type="AlphaFoldDB" id="A0AAV4VBB2"/>
<sequence>MADFPAGHQRQGHRKHGHVLSGQQELLGRLLLASGEVEVQADAGRNQEQGSDHHIVRGTQTRSLPCESKSFHRRLVHTRDQFCSQAEIKTKMGFCLY</sequence>
<name>A0AAV4VBB2_CAEEX</name>
<evidence type="ECO:0000256" key="1">
    <source>
        <dbReference type="SAM" id="MobiDB-lite"/>
    </source>
</evidence>
<proteinExistence type="predicted"/>
<dbReference type="Proteomes" id="UP001054945">
    <property type="component" value="Unassembled WGS sequence"/>
</dbReference>
<accession>A0AAV4VBB2</accession>
<dbReference type="EMBL" id="BPLR01014263">
    <property type="protein sequence ID" value="GIY67641.1"/>
    <property type="molecule type" value="Genomic_DNA"/>
</dbReference>